<evidence type="ECO:0000313" key="3">
    <source>
        <dbReference type="EMBL" id="QHN10156.1"/>
    </source>
</evidence>
<name>A0A6I7D2W7_9GAMM</name>
<keyword evidence="2" id="KW-1133">Transmembrane helix</keyword>
<dbReference type="GO" id="GO:0030153">
    <property type="term" value="P:bacteriocin immunity"/>
    <property type="evidence" value="ECO:0007669"/>
    <property type="project" value="UniProtKB-KW"/>
</dbReference>
<sequence>MTKKYYINNMFWGWIYGALCIYFIFDYDIKEYKWLLLFIISLIGIILYPVAKFAVETFFLKFTTKEFWNKGLFMNTAGKSGLLAIYGGAVFLMAIPITLVFILGVLIRRLLIK</sequence>
<evidence type="ECO:0000313" key="4">
    <source>
        <dbReference type="Proteomes" id="UP000464700"/>
    </source>
</evidence>
<dbReference type="KEGG" id="pcol:F1325_06660"/>
<feature type="transmembrane region" description="Helical" evidence="2">
    <location>
        <begin position="6"/>
        <end position="25"/>
    </location>
</feature>
<keyword evidence="2" id="KW-0472">Membrane</keyword>
<gene>
    <name evidence="3" type="ORF">F1325_06660</name>
</gene>
<evidence type="ECO:0000256" key="1">
    <source>
        <dbReference type="ARBA" id="ARBA00023025"/>
    </source>
</evidence>
<evidence type="ECO:0000256" key="2">
    <source>
        <dbReference type="SAM" id="Phobius"/>
    </source>
</evidence>
<proteinExistence type="predicted"/>
<dbReference type="RefSeq" id="WP_160230149.1">
    <property type="nucleotide sequence ID" value="NZ_CP043925.1"/>
</dbReference>
<dbReference type="AlphaFoldDB" id="A0A6I7D2W7"/>
<dbReference type="Pfam" id="PF03526">
    <property type="entry name" value="Microcin"/>
    <property type="match status" value="1"/>
</dbReference>
<dbReference type="Proteomes" id="UP000464700">
    <property type="component" value="Chromosome"/>
</dbReference>
<feature type="transmembrane region" description="Helical" evidence="2">
    <location>
        <begin position="83"/>
        <end position="107"/>
    </location>
</feature>
<keyword evidence="4" id="KW-1185">Reference proteome</keyword>
<protein>
    <submittedName>
        <fullName evidence="3">Colicin transporter</fullName>
    </submittedName>
</protein>
<keyword evidence="1" id="KW-0079">Bacteriocin immunity</keyword>
<dbReference type="EMBL" id="CP043925">
    <property type="protein sequence ID" value="QHN10156.1"/>
    <property type="molecule type" value="Genomic_DNA"/>
</dbReference>
<keyword evidence="2" id="KW-0812">Transmembrane</keyword>
<dbReference type="InterPro" id="IPR003061">
    <property type="entry name" value="Microcin"/>
</dbReference>
<reference evidence="3 4" key="1">
    <citation type="submission" date="2019-09" db="EMBL/GenBank/DDBJ databases">
        <title>Emergence of a chromosome-mediated tetracycline resistance gene in Proteus strain.</title>
        <authorList>
            <person name="He D."/>
            <person name="Wang L."/>
        </authorList>
    </citation>
    <scope>NUCLEOTIDE SEQUENCE [LARGE SCALE GENOMIC DNA]</scope>
    <source>
        <strain evidence="3 4">T60</strain>
    </source>
</reference>
<feature type="transmembrane region" description="Helical" evidence="2">
    <location>
        <begin position="32"/>
        <end position="51"/>
    </location>
</feature>
<organism evidence="3 4">
    <name type="scientific">Proteus columbae</name>
    <dbReference type="NCBI Taxonomy" id="1987580"/>
    <lineage>
        <taxon>Bacteria</taxon>
        <taxon>Pseudomonadati</taxon>
        <taxon>Pseudomonadota</taxon>
        <taxon>Gammaproteobacteria</taxon>
        <taxon>Enterobacterales</taxon>
        <taxon>Morganellaceae</taxon>
        <taxon>Proteus</taxon>
    </lineage>
</organism>
<dbReference type="GO" id="GO:0015643">
    <property type="term" value="F:toxic substance binding"/>
    <property type="evidence" value="ECO:0007669"/>
    <property type="project" value="InterPro"/>
</dbReference>
<accession>A0A6I7D2W7</accession>